<dbReference type="AlphaFoldDB" id="A0A699RHK0"/>
<gene>
    <name evidence="2" type="ORF">Tci_854274</name>
</gene>
<comment type="caution">
    <text evidence="2">The sequence shown here is derived from an EMBL/GenBank/DDBJ whole genome shotgun (WGS) entry which is preliminary data.</text>
</comment>
<proteinExistence type="predicted"/>
<feature type="region of interest" description="Disordered" evidence="1">
    <location>
        <begin position="57"/>
        <end position="78"/>
    </location>
</feature>
<feature type="non-terminal residue" evidence="2">
    <location>
        <position position="1"/>
    </location>
</feature>
<dbReference type="EMBL" id="BKCJ011083762">
    <property type="protein sequence ID" value="GFC82304.1"/>
    <property type="molecule type" value="Genomic_DNA"/>
</dbReference>
<organism evidence="2">
    <name type="scientific">Tanacetum cinerariifolium</name>
    <name type="common">Dalmatian daisy</name>
    <name type="synonym">Chrysanthemum cinerariifolium</name>
    <dbReference type="NCBI Taxonomy" id="118510"/>
    <lineage>
        <taxon>Eukaryota</taxon>
        <taxon>Viridiplantae</taxon>
        <taxon>Streptophyta</taxon>
        <taxon>Embryophyta</taxon>
        <taxon>Tracheophyta</taxon>
        <taxon>Spermatophyta</taxon>
        <taxon>Magnoliopsida</taxon>
        <taxon>eudicotyledons</taxon>
        <taxon>Gunneridae</taxon>
        <taxon>Pentapetalae</taxon>
        <taxon>asterids</taxon>
        <taxon>campanulids</taxon>
        <taxon>Asterales</taxon>
        <taxon>Asteraceae</taxon>
        <taxon>Asteroideae</taxon>
        <taxon>Anthemideae</taxon>
        <taxon>Anthemidinae</taxon>
        <taxon>Tanacetum</taxon>
    </lineage>
</organism>
<sequence>FHALKLVVRTEKIQDVFETALPPRPVGVEDAPVDPQALAEWTAKYDRHNEVACFMLGPEEDPEDDQADYPTDGGDDLALSAREAEALEPDEPIHAPGSPISIPLSQTRLRMARKTVRPEPPMSASMEASIARQTALLLPPLPIPSPPLPLPSPLTTSPTDTGAP</sequence>
<feature type="region of interest" description="Disordered" evidence="1">
    <location>
        <begin position="137"/>
        <end position="164"/>
    </location>
</feature>
<feature type="compositionally biased region" description="Pro residues" evidence="1">
    <location>
        <begin position="139"/>
        <end position="152"/>
    </location>
</feature>
<protein>
    <submittedName>
        <fullName evidence="2">Uncharacterized protein</fullName>
    </submittedName>
</protein>
<evidence type="ECO:0000313" key="2">
    <source>
        <dbReference type="EMBL" id="GFC82304.1"/>
    </source>
</evidence>
<reference evidence="2" key="1">
    <citation type="journal article" date="2019" name="Sci. Rep.">
        <title>Draft genome of Tanacetum cinerariifolium, the natural source of mosquito coil.</title>
        <authorList>
            <person name="Yamashiro T."/>
            <person name="Shiraishi A."/>
            <person name="Satake H."/>
            <person name="Nakayama K."/>
        </authorList>
    </citation>
    <scope>NUCLEOTIDE SEQUENCE</scope>
</reference>
<name>A0A699RHK0_TANCI</name>
<feature type="compositionally biased region" description="Low complexity" evidence="1">
    <location>
        <begin position="153"/>
        <end position="164"/>
    </location>
</feature>
<feature type="non-terminal residue" evidence="2">
    <location>
        <position position="164"/>
    </location>
</feature>
<accession>A0A699RHK0</accession>
<evidence type="ECO:0000256" key="1">
    <source>
        <dbReference type="SAM" id="MobiDB-lite"/>
    </source>
</evidence>
<feature type="compositionally biased region" description="Acidic residues" evidence="1">
    <location>
        <begin position="58"/>
        <end position="67"/>
    </location>
</feature>